<evidence type="ECO:0000313" key="2">
    <source>
        <dbReference type="EMBL" id="GAA4249443.1"/>
    </source>
</evidence>
<dbReference type="PANTHER" id="PTHR47432:SF1">
    <property type="entry name" value="CELL WALL ASSEMBLY REGULATOR SMI1"/>
    <property type="match status" value="1"/>
</dbReference>
<protein>
    <recommendedName>
        <fullName evidence="1">Knr4/Smi1-like domain-containing protein</fullName>
    </recommendedName>
</protein>
<dbReference type="Pfam" id="PF09346">
    <property type="entry name" value="SMI1_KNR4"/>
    <property type="match status" value="1"/>
</dbReference>
<dbReference type="InterPro" id="IPR037883">
    <property type="entry name" value="Knr4/Smi1-like_sf"/>
</dbReference>
<organism evidence="2 3">
    <name type="scientific">Dactylosporangium darangshiense</name>
    <dbReference type="NCBI Taxonomy" id="579108"/>
    <lineage>
        <taxon>Bacteria</taxon>
        <taxon>Bacillati</taxon>
        <taxon>Actinomycetota</taxon>
        <taxon>Actinomycetes</taxon>
        <taxon>Micromonosporales</taxon>
        <taxon>Micromonosporaceae</taxon>
        <taxon>Dactylosporangium</taxon>
    </lineage>
</organism>
<dbReference type="RefSeq" id="WP_345127786.1">
    <property type="nucleotide sequence ID" value="NZ_BAABAT010000007.1"/>
</dbReference>
<name>A0ABP8D7R5_9ACTN</name>
<gene>
    <name evidence="2" type="ORF">GCM10022255_033630</name>
</gene>
<dbReference type="EMBL" id="BAABAT010000007">
    <property type="protein sequence ID" value="GAA4249443.1"/>
    <property type="molecule type" value="Genomic_DNA"/>
</dbReference>
<proteinExistence type="predicted"/>
<dbReference type="PANTHER" id="PTHR47432">
    <property type="entry name" value="CELL WALL ASSEMBLY REGULATOR SMI1"/>
    <property type="match status" value="1"/>
</dbReference>
<reference evidence="3" key="1">
    <citation type="journal article" date="2019" name="Int. J. Syst. Evol. Microbiol.">
        <title>The Global Catalogue of Microorganisms (GCM) 10K type strain sequencing project: providing services to taxonomists for standard genome sequencing and annotation.</title>
        <authorList>
            <consortium name="The Broad Institute Genomics Platform"/>
            <consortium name="The Broad Institute Genome Sequencing Center for Infectious Disease"/>
            <person name="Wu L."/>
            <person name="Ma J."/>
        </authorList>
    </citation>
    <scope>NUCLEOTIDE SEQUENCE [LARGE SCALE GENOMIC DNA]</scope>
    <source>
        <strain evidence="3">JCM 17441</strain>
    </source>
</reference>
<accession>A0ABP8D7R5</accession>
<evidence type="ECO:0000259" key="1">
    <source>
        <dbReference type="SMART" id="SM00860"/>
    </source>
</evidence>
<dbReference type="InterPro" id="IPR018958">
    <property type="entry name" value="Knr4/Smi1-like_dom"/>
</dbReference>
<feature type="domain" description="Knr4/Smi1-like" evidence="1">
    <location>
        <begin position="32"/>
        <end position="190"/>
    </location>
</feature>
<dbReference type="InterPro" id="IPR051873">
    <property type="entry name" value="KNR4/SMI1_regulator"/>
</dbReference>
<dbReference type="SMART" id="SM00860">
    <property type="entry name" value="SMI1_KNR4"/>
    <property type="match status" value="1"/>
</dbReference>
<comment type="caution">
    <text evidence="2">The sequence shown here is derived from an EMBL/GenBank/DDBJ whole genome shotgun (WGS) entry which is preliminary data.</text>
</comment>
<evidence type="ECO:0000313" key="3">
    <source>
        <dbReference type="Proteomes" id="UP001500620"/>
    </source>
</evidence>
<sequence>MPDDERVAAAWARIETALARALPESLEFLPAPAAAADVDAAEAALGVRLPADFRASLLVHNGTTWGKPSPVPLDQIYDAAELVEWTGHWRDNASDDPVFDTPGVWAYRIDRSDLHVNGPVRPLVGAPGQVPVGTMNGDVHWYLDLDPPPGGAPGQVVRVDVECSMWDVLAPSWAGLLLAYAEDLERYLEDPAGSALDIGQGAGPACEWGTGPNFTGERPAWLRGVQAVDPYA</sequence>
<dbReference type="SUPFAM" id="SSF160631">
    <property type="entry name" value="SMI1/KNR4-like"/>
    <property type="match status" value="1"/>
</dbReference>
<dbReference type="Proteomes" id="UP001500620">
    <property type="component" value="Unassembled WGS sequence"/>
</dbReference>
<keyword evidence="3" id="KW-1185">Reference proteome</keyword>
<dbReference type="Gene3D" id="3.40.1580.10">
    <property type="entry name" value="SMI1/KNR4-like"/>
    <property type="match status" value="1"/>
</dbReference>